<dbReference type="GO" id="GO:0016491">
    <property type="term" value="F:oxidoreductase activity"/>
    <property type="evidence" value="ECO:0007669"/>
    <property type="project" value="TreeGrafter"/>
</dbReference>
<dbReference type="PROSITE" id="PS00061">
    <property type="entry name" value="ADH_SHORT"/>
    <property type="match status" value="1"/>
</dbReference>
<dbReference type="InterPro" id="IPR020904">
    <property type="entry name" value="Sc_DH/Rdtase_CS"/>
</dbReference>
<organism evidence="3 4">
    <name type="scientific">Cellulomonas fimi</name>
    <dbReference type="NCBI Taxonomy" id="1708"/>
    <lineage>
        <taxon>Bacteria</taxon>
        <taxon>Bacillati</taxon>
        <taxon>Actinomycetota</taxon>
        <taxon>Actinomycetes</taxon>
        <taxon>Micrococcales</taxon>
        <taxon>Cellulomonadaceae</taxon>
        <taxon>Cellulomonas</taxon>
    </lineage>
</organism>
<dbReference type="InterPro" id="IPR002347">
    <property type="entry name" value="SDR_fam"/>
</dbReference>
<reference evidence="3 4" key="1">
    <citation type="submission" date="2020-04" db="EMBL/GenBank/DDBJ databases">
        <title>Sequencing and Assembly of C. fimi.</title>
        <authorList>
            <person name="Ramsey A.R."/>
        </authorList>
    </citation>
    <scope>NUCLEOTIDE SEQUENCE [LARGE SCALE GENOMIC DNA]</scope>
    <source>
        <strain evidence="3 4">SB</strain>
    </source>
</reference>
<dbReference type="InterPro" id="IPR036291">
    <property type="entry name" value="NAD(P)-bd_dom_sf"/>
</dbReference>
<dbReference type="GO" id="GO:0008202">
    <property type="term" value="P:steroid metabolic process"/>
    <property type="evidence" value="ECO:0007669"/>
    <property type="project" value="TreeGrafter"/>
</dbReference>
<evidence type="ECO:0000313" key="4">
    <source>
        <dbReference type="Proteomes" id="UP000562124"/>
    </source>
</evidence>
<gene>
    <name evidence="3" type="ORF">HIR71_07660</name>
</gene>
<evidence type="ECO:0000256" key="1">
    <source>
        <dbReference type="ARBA" id="ARBA00006484"/>
    </source>
</evidence>
<sequence length="294" mass="31320">MSTARSVLVTGAGRGIGRAIAVRLAAFGWHVYAGVRTDVAVKSLAEERGTITPVELDVTVPAQVARLDAVLPDRLDALVNNVGIAVAGPVETVARDDMARQFDANLFGPLAVTRAVLPRLRQARGRVVFISSINGRVSFPFTGLYNASKFAVEAVADCLRVELGPFGVQVGLVEPGVIDTDPWHQMDGLIDSLENALEPELRELYAGHFAGERRLVAKIRAGAAPAETVARVVEDALSRRRMRPRTVVGRDARMLVALRTLLPARAMDAVWTRGLGLRSDAAGVASPAPDPAAP</sequence>
<dbReference type="Gene3D" id="3.40.50.720">
    <property type="entry name" value="NAD(P)-binding Rossmann-like Domain"/>
    <property type="match status" value="1"/>
</dbReference>
<keyword evidence="4" id="KW-1185">Reference proteome</keyword>
<dbReference type="PANTHER" id="PTHR43313:SF1">
    <property type="entry name" value="3BETA-HYDROXYSTEROID DEHYDROGENASE DHS-16"/>
    <property type="match status" value="1"/>
</dbReference>
<evidence type="ECO:0000256" key="2">
    <source>
        <dbReference type="RuleBase" id="RU000363"/>
    </source>
</evidence>
<evidence type="ECO:0000313" key="3">
    <source>
        <dbReference type="EMBL" id="NMR20095.1"/>
    </source>
</evidence>
<comment type="similarity">
    <text evidence="1 2">Belongs to the short-chain dehydrogenases/reductases (SDR) family.</text>
</comment>
<dbReference type="Proteomes" id="UP000562124">
    <property type="component" value="Unassembled WGS sequence"/>
</dbReference>
<dbReference type="CDD" id="cd05374">
    <property type="entry name" value="17beta-HSD-like_SDR_c"/>
    <property type="match status" value="1"/>
</dbReference>
<dbReference type="PRINTS" id="PR00081">
    <property type="entry name" value="GDHRDH"/>
</dbReference>
<dbReference type="EMBL" id="JABCJJ010000009">
    <property type="protein sequence ID" value="NMR20095.1"/>
    <property type="molecule type" value="Genomic_DNA"/>
</dbReference>
<proteinExistence type="inferred from homology"/>
<dbReference type="PANTHER" id="PTHR43313">
    <property type="entry name" value="SHORT-CHAIN DEHYDROGENASE/REDUCTASE FAMILY 9C"/>
    <property type="match status" value="1"/>
</dbReference>
<dbReference type="Pfam" id="PF00106">
    <property type="entry name" value="adh_short"/>
    <property type="match status" value="1"/>
</dbReference>
<comment type="caution">
    <text evidence="3">The sequence shown here is derived from an EMBL/GenBank/DDBJ whole genome shotgun (WGS) entry which is preliminary data.</text>
</comment>
<dbReference type="AlphaFoldDB" id="A0A7Y0LXW7"/>
<dbReference type="PRINTS" id="PR00080">
    <property type="entry name" value="SDRFAMILY"/>
</dbReference>
<protein>
    <submittedName>
        <fullName evidence="3">SDR family oxidoreductase</fullName>
    </submittedName>
</protein>
<accession>A0A7Y0LXW7</accession>
<name>A0A7Y0LXW7_CELFI</name>
<dbReference type="SUPFAM" id="SSF51735">
    <property type="entry name" value="NAD(P)-binding Rossmann-fold domains"/>
    <property type="match status" value="1"/>
</dbReference>
<dbReference type="RefSeq" id="WP_169324474.1">
    <property type="nucleotide sequence ID" value="NZ_JABCJJ010000009.1"/>
</dbReference>